<protein>
    <submittedName>
        <fullName evidence="1">2792_t:CDS:1</fullName>
    </submittedName>
</protein>
<accession>A0ACA9PGQ7</accession>
<name>A0ACA9PGQ7_9GLOM</name>
<feature type="non-terminal residue" evidence="1">
    <location>
        <position position="409"/>
    </location>
</feature>
<organism evidence="1 2">
    <name type="scientific">Acaulospora colombiana</name>
    <dbReference type="NCBI Taxonomy" id="27376"/>
    <lineage>
        <taxon>Eukaryota</taxon>
        <taxon>Fungi</taxon>
        <taxon>Fungi incertae sedis</taxon>
        <taxon>Mucoromycota</taxon>
        <taxon>Glomeromycotina</taxon>
        <taxon>Glomeromycetes</taxon>
        <taxon>Diversisporales</taxon>
        <taxon>Acaulosporaceae</taxon>
        <taxon>Acaulospora</taxon>
    </lineage>
</organism>
<sequence length="409" mass="46053">IFIIRSGKLVNMQRIRAPREGLFWTSGFFLAKNRVLISTQNGHAFLYSVPCAERKYPSENSHLLAKPGLIRRSSMPNLQKFNVEKSLTPPYSRSEKPELLEIVCSEGEDSACISAFANSGMEGRLSCWYLVAFRNRPQGTSFAWKSLSTTAKEPGTDESSQRNVLESKWRTERCLSDIWPLDVRDGPDITTTTTVDDDKIAFGYDNGEIHLVPISLVFTEESRIFSQSSIMVLKGHVGKVTCMLTPKISSGHKYLVSGGEDCSVRIWSLESGKRLASFTYHSQQVTHLFESPVENCPRIRGCVVSVARDNSLAIISLEEMSCIYVFGGYPYPIQKIQWRISEQFLVLCYGDESAHVWQMNNSELHQVFTSARELINDESWITSTIPPNHVDDSKKNNTLTSSPIRSSID</sequence>
<dbReference type="Proteomes" id="UP000789525">
    <property type="component" value="Unassembled WGS sequence"/>
</dbReference>
<keyword evidence="2" id="KW-1185">Reference proteome</keyword>
<feature type="non-terminal residue" evidence="1">
    <location>
        <position position="1"/>
    </location>
</feature>
<evidence type="ECO:0000313" key="2">
    <source>
        <dbReference type="Proteomes" id="UP000789525"/>
    </source>
</evidence>
<proteinExistence type="predicted"/>
<comment type="caution">
    <text evidence="1">The sequence shown here is derived from an EMBL/GenBank/DDBJ whole genome shotgun (WGS) entry which is preliminary data.</text>
</comment>
<gene>
    <name evidence="1" type="ORF">ACOLOM_LOCUS10534</name>
</gene>
<evidence type="ECO:0000313" key="1">
    <source>
        <dbReference type="EMBL" id="CAG8708005.1"/>
    </source>
</evidence>
<reference evidence="1" key="1">
    <citation type="submission" date="2021-06" db="EMBL/GenBank/DDBJ databases">
        <authorList>
            <person name="Kallberg Y."/>
            <person name="Tangrot J."/>
            <person name="Rosling A."/>
        </authorList>
    </citation>
    <scope>NUCLEOTIDE SEQUENCE</scope>
    <source>
        <strain evidence="1">CL356</strain>
    </source>
</reference>
<dbReference type="EMBL" id="CAJVPT010034447">
    <property type="protein sequence ID" value="CAG8708005.1"/>
    <property type="molecule type" value="Genomic_DNA"/>
</dbReference>